<evidence type="ECO:0000313" key="6">
    <source>
        <dbReference type="Proteomes" id="UP001497457"/>
    </source>
</evidence>
<reference evidence="6" key="1">
    <citation type="submission" date="2024-06" db="EMBL/GenBank/DDBJ databases">
        <authorList>
            <person name="Ryan C."/>
        </authorList>
    </citation>
    <scope>NUCLEOTIDE SEQUENCE [LARGE SCALE GENOMIC DNA]</scope>
</reference>
<dbReference type="PANTHER" id="PTHR46235:SF18">
    <property type="entry name" value="PROTEIN ENHANCED DOWNY MILDEW 2"/>
    <property type="match status" value="1"/>
</dbReference>
<name>A0ABC9AR18_9POAL</name>
<feature type="region of interest" description="Disordered" evidence="3">
    <location>
        <begin position="194"/>
        <end position="229"/>
    </location>
</feature>
<gene>
    <name evidence="5" type="ORF">URODEC1_LOCUS57524</name>
</gene>
<reference evidence="5 6" key="2">
    <citation type="submission" date="2024-10" db="EMBL/GenBank/DDBJ databases">
        <authorList>
            <person name="Ryan C."/>
        </authorList>
    </citation>
    <scope>NUCLEOTIDE SEQUENCE [LARGE SCALE GENOMIC DNA]</scope>
</reference>
<evidence type="ECO:0000313" key="5">
    <source>
        <dbReference type="EMBL" id="CAL4984505.1"/>
    </source>
</evidence>
<comment type="subcellular location">
    <subcellularLocation>
        <location evidence="1">Nucleus</location>
    </subcellularLocation>
</comment>
<feature type="region of interest" description="Disordered" evidence="3">
    <location>
        <begin position="1046"/>
        <end position="1067"/>
    </location>
</feature>
<organism evidence="5 6">
    <name type="scientific">Urochloa decumbens</name>
    <dbReference type="NCBI Taxonomy" id="240449"/>
    <lineage>
        <taxon>Eukaryota</taxon>
        <taxon>Viridiplantae</taxon>
        <taxon>Streptophyta</taxon>
        <taxon>Embryophyta</taxon>
        <taxon>Tracheophyta</taxon>
        <taxon>Spermatophyta</taxon>
        <taxon>Magnoliopsida</taxon>
        <taxon>Liliopsida</taxon>
        <taxon>Poales</taxon>
        <taxon>Poaceae</taxon>
        <taxon>PACMAD clade</taxon>
        <taxon>Panicoideae</taxon>
        <taxon>Panicodae</taxon>
        <taxon>Paniceae</taxon>
        <taxon>Melinidinae</taxon>
        <taxon>Urochloa</taxon>
    </lineage>
</organism>
<sequence length="1067" mass="121023">MLFDDDDDGVAPHFNDVDDYYFEDTKDEPVCFSVLPFKFHENDKEDDCDYEKKVYLSGVMDKSIDLVYQKVVSWKVVLDSEHPNISVLSSEGNWVKLLNPRKYYKDEIARSILVTVQMLHFVRKPNGDKRRLRSQLWGHLNEFFNELDTNLVADDLRKHQTLIKLFLERDPALMELKILHRFIRDITEATKEPKTLGTKVQFTGSDEPRARSNDTNRGYNEDDGNDDSAYDDIDNSDYCDNNDNCSEDGNHDGDTCKDNGIDLLCALCDDGGNILSCVGQCKRSFHPRKKDGRESRCKTLGYSSAQLKEISSYLCKNCEYKQHQCSKCGELEPSAGPNAKTASKSDNHSNARVDDDIINTTVIISKNNGQEEIVDGNFPAMHFCSFADNVNLKKRDKKNHCWTLVVQDTKIEVIGFKKEVYWDWAISFETKGKNIKRRAWELSGDVIIYCLDHKICKPTGNAKRGHVKFPHMPKVIEVGDLLQKKGKMVSKRKRSIDQYLKKSRKVLYSVVGTKTPSTAAGRKTEKRNTSGPKKERSSRTSCNITKFFDRSLHQDSLKDNPPLNKDDELDNKIHRIAVDRNGNGKENSSEQSRETEENGTNKDISHESNEGNDALGKLIMDIHTEVNHTKLKSRAERSMVLGENADGYDSISAQEKETSTGESKLCPSMCDQESRSGKGKVAWNEITKSGSGNGVVTQDHVDDNLLEKLPLVPHVDKITITDRLHIQPEYVCDKDRDVNGGHTFHEEPNTSWCNVSPKAMGIYTSGDKSRKRRNSKENAAEDGKEAHIDETSPRCPQNHKVDYQDRNFGNSGPNAPLWNDVNSPFKVCEYKSKKNTGPCRGENLTHHIREISDSPMDRNSQEKVTPSNHSPNRQRTYRDEQHPATNQQRSEQWHHVSYPSNCNNYGMRSHVLTDSDASRWYNPHSHRPEPDFSGWNSPCLHPGRAGYFTHGWQWHSPPNFPARPDIVHNSSNVNNFPLHGGYRAMGFDPAAIYHSLQISNNIVHQPRADVNMEGCGVPYGGPNTECRTKSNYTLASALRRPVAGSVTDKYAPHLEQTNNQPRGWPTS</sequence>
<dbReference type="PANTHER" id="PTHR46235">
    <property type="entry name" value="PHD FINGER-CONTAINING PROTEIN DDB_G0268158"/>
    <property type="match status" value="1"/>
</dbReference>
<feature type="compositionally biased region" description="Polar residues" evidence="3">
    <location>
        <begin position="1055"/>
        <end position="1067"/>
    </location>
</feature>
<feature type="compositionally biased region" description="Basic and acidic residues" evidence="3">
    <location>
        <begin position="775"/>
        <end position="792"/>
    </location>
</feature>
<accession>A0ABC9AR18</accession>
<evidence type="ECO:0000256" key="3">
    <source>
        <dbReference type="SAM" id="MobiDB-lite"/>
    </source>
</evidence>
<evidence type="ECO:0000256" key="1">
    <source>
        <dbReference type="ARBA" id="ARBA00004123"/>
    </source>
</evidence>
<dbReference type="InterPro" id="IPR022702">
    <property type="entry name" value="Cytosine_MeTrfase1_RFD"/>
</dbReference>
<feature type="region of interest" description="Disordered" evidence="3">
    <location>
        <begin position="576"/>
        <end position="611"/>
    </location>
</feature>
<feature type="domain" description="RFTS" evidence="4">
    <location>
        <begin position="16"/>
        <end position="129"/>
    </location>
</feature>
<protein>
    <recommendedName>
        <fullName evidence="4">RFTS domain-containing protein</fullName>
    </recommendedName>
</protein>
<keyword evidence="2" id="KW-0539">Nucleus</keyword>
<dbReference type="AlphaFoldDB" id="A0ABC9AR18"/>
<feature type="region of interest" description="Disordered" evidence="3">
    <location>
        <begin position="849"/>
        <end position="893"/>
    </location>
</feature>
<evidence type="ECO:0000259" key="4">
    <source>
        <dbReference type="Pfam" id="PF12047"/>
    </source>
</evidence>
<proteinExistence type="predicted"/>
<keyword evidence="6" id="KW-1185">Reference proteome</keyword>
<feature type="compositionally biased region" description="Basic and acidic residues" evidence="3">
    <location>
        <begin position="587"/>
        <end position="609"/>
    </location>
</feature>
<feature type="region of interest" description="Disordered" evidence="3">
    <location>
        <begin position="763"/>
        <end position="820"/>
    </location>
</feature>
<feature type="compositionally biased region" description="Basic and acidic residues" evidence="3">
    <location>
        <begin position="849"/>
        <end position="861"/>
    </location>
</feature>
<dbReference type="Pfam" id="PF12047">
    <property type="entry name" value="DNMT1-RFD"/>
    <property type="match status" value="1"/>
</dbReference>
<evidence type="ECO:0000256" key="2">
    <source>
        <dbReference type="ARBA" id="ARBA00023242"/>
    </source>
</evidence>
<dbReference type="GO" id="GO:0005634">
    <property type="term" value="C:nucleus"/>
    <property type="evidence" value="ECO:0007669"/>
    <property type="project" value="UniProtKB-SubCell"/>
</dbReference>
<feature type="compositionally biased region" description="Basic and acidic residues" evidence="3">
    <location>
        <begin position="522"/>
        <end position="538"/>
    </location>
</feature>
<dbReference type="Proteomes" id="UP001497457">
    <property type="component" value="Chromosome 22rd"/>
</dbReference>
<feature type="region of interest" description="Disordered" evidence="3">
    <location>
        <begin position="651"/>
        <end position="674"/>
    </location>
</feature>
<feature type="region of interest" description="Disordered" evidence="3">
    <location>
        <begin position="511"/>
        <end position="544"/>
    </location>
</feature>
<feature type="compositionally biased region" description="Polar residues" evidence="3">
    <location>
        <begin position="862"/>
        <end position="874"/>
    </location>
</feature>
<dbReference type="EMBL" id="OZ075132">
    <property type="protein sequence ID" value="CAL4984505.1"/>
    <property type="molecule type" value="Genomic_DNA"/>
</dbReference>